<protein>
    <submittedName>
        <fullName evidence="1">Uncharacterized protein</fullName>
    </submittedName>
</protein>
<name>A0A8S3SBL3_MYTED</name>
<proteinExistence type="predicted"/>
<evidence type="ECO:0000313" key="2">
    <source>
        <dbReference type="Proteomes" id="UP000683360"/>
    </source>
</evidence>
<reference evidence="1" key="1">
    <citation type="submission" date="2021-03" db="EMBL/GenBank/DDBJ databases">
        <authorList>
            <person name="Bekaert M."/>
        </authorList>
    </citation>
    <scope>NUCLEOTIDE SEQUENCE</scope>
</reference>
<sequence length="501" mass="57428">MIEEKAASLHRTMPKWFSRSMEEDCQKTMRRIETFNTMVDNINVMINIFGIWENLEMFDATEQVKEDVKRIHIPVVMQLDIPTSWDKTKVFEAIDGFRLNGTTDMNIRIKAISIEDITMYAEVAERVLCNVHKLRSEINKLMSTMLSEAEINTTEHAEFGVNMKIPDLSGPIIYAIVKKQSVILKLDEQILENTSDADIEVEITDADEYNLNLETNLRRYKKLAQTVTQNKPNKEDVQDQISVKTNLPVSVTLRHQFNIKKSENENLFITSCIKIGNTLVFTDYSNNRLIICNSDGTDIHHIPLSYTPYYITEIDSNTVAVSCDDRIILIINISTRSITSKINTSGDCYGISYNDNNLYVVIGKSIIHVMDLTGKVIRTIPVPTDRAINDITVDRDRLVCIDLTSIYCFSLDGKLMWKFKKDDIQDLVRVTTDNERNVYVANHNTDTVVVVSDDGKHHRELLTKSDGLDRLFGIYFVKKENILLVCNEVDGKPFLFDVKKK</sequence>
<dbReference type="EMBL" id="CAJPWZ010001571">
    <property type="protein sequence ID" value="CAG2217742.1"/>
    <property type="molecule type" value="Genomic_DNA"/>
</dbReference>
<gene>
    <name evidence="1" type="ORF">MEDL_31410</name>
</gene>
<dbReference type="OrthoDB" id="6103839at2759"/>
<dbReference type="InterPro" id="IPR011042">
    <property type="entry name" value="6-blade_b-propeller_TolB-like"/>
</dbReference>
<dbReference type="Proteomes" id="UP000683360">
    <property type="component" value="Unassembled WGS sequence"/>
</dbReference>
<accession>A0A8S3SBL3</accession>
<organism evidence="1 2">
    <name type="scientific">Mytilus edulis</name>
    <name type="common">Blue mussel</name>
    <dbReference type="NCBI Taxonomy" id="6550"/>
    <lineage>
        <taxon>Eukaryota</taxon>
        <taxon>Metazoa</taxon>
        <taxon>Spiralia</taxon>
        <taxon>Lophotrochozoa</taxon>
        <taxon>Mollusca</taxon>
        <taxon>Bivalvia</taxon>
        <taxon>Autobranchia</taxon>
        <taxon>Pteriomorphia</taxon>
        <taxon>Mytilida</taxon>
        <taxon>Mytiloidea</taxon>
        <taxon>Mytilidae</taxon>
        <taxon>Mytilinae</taxon>
        <taxon>Mytilus</taxon>
    </lineage>
</organism>
<comment type="caution">
    <text evidence="1">The sequence shown here is derived from an EMBL/GenBank/DDBJ whole genome shotgun (WGS) entry which is preliminary data.</text>
</comment>
<keyword evidence="2" id="KW-1185">Reference proteome</keyword>
<dbReference type="AlphaFoldDB" id="A0A8S3SBL3"/>
<dbReference type="SUPFAM" id="SSF101898">
    <property type="entry name" value="NHL repeat"/>
    <property type="match status" value="1"/>
</dbReference>
<evidence type="ECO:0000313" key="1">
    <source>
        <dbReference type="EMBL" id="CAG2217742.1"/>
    </source>
</evidence>
<dbReference type="Gene3D" id="2.120.10.30">
    <property type="entry name" value="TolB, C-terminal domain"/>
    <property type="match status" value="1"/>
</dbReference>